<proteinExistence type="predicted"/>
<accession>A0A1L9VRU8</accession>
<evidence type="ECO:0000313" key="2">
    <source>
        <dbReference type="Proteomes" id="UP000184300"/>
    </source>
</evidence>
<name>A0A1L9VRU8_ASPGL</name>
<dbReference type="VEuPathDB" id="FungiDB:ASPGLDRAFT_1254524"/>
<reference evidence="2" key="1">
    <citation type="journal article" date="2017" name="Genome Biol.">
        <title>Comparative genomics reveals high biological diversity and specific adaptations in the industrially and medically important fungal genus Aspergillus.</title>
        <authorList>
            <person name="de Vries R.P."/>
            <person name="Riley R."/>
            <person name="Wiebenga A."/>
            <person name="Aguilar-Osorio G."/>
            <person name="Amillis S."/>
            <person name="Uchima C.A."/>
            <person name="Anderluh G."/>
            <person name="Asadollahi M."/>
            <person name="Askin M."/>
            <person name="Barry K."/>
            <person name="Battaglia E."/>
            <person name="Bayram O."/>
            <person name="Benocci T."/>
            <person name="Braus-Stromeyer S.A."/>
            <person name="Caldana C."/>
            <person name="Canovas D."/>
            <person name="Cerqueira G.C."/>
            <person name="Chen F."/>
            <person name="Chen W."/>
            <person name="Choi C."/>
            <person name="Clum A."/>
            <person name="Dos Santos R.A."/>
            <person name="Damasio A.R."/>
            <person name="Diallinas G."/>
            <person name="Emri T."/>
            <person name="Fekete E."/>
            <person name="Flipphi M."/>
            <person name="Freyberg S."/>
            <person name="Gallo A."/>
            <person name="Gournas C."/>
            <person name="Habgood R."/>
            <person name="Hainaut M."/>
            <person name="Harispe M.L."/>
            <person name="Henrissat B."/>
            <person name="Hilden K.S."/>
            <person name="Hope R."/>
            <person name="Hossain A."/>
            <person name="Karabika E."/>
            <person name="Karaffa L."/>
            <person name="Karanyi Z."/>
            <person name="Krasevec N."/>
            <person name="Kuo A."/>
            <person name="Kusch H."/>
            <person name="LaButti K."/>
            <person name="Lagendijk E.L."/>
            <person name="Lapidus A."/>
            <person name="Levasseur A."/>
            <person name="Lindquist E."/>
            <person name="Lipzen A."/>
            <person name="Logrieco A.F."/>
            <person name="MacCabe A."/>
            <person name="Maekelae M.R."/>
            <person name="Malavazi I."/>
            <person name="Melin P."/>
            <person name="Meyer V."/>
            <person name="Mielnichuk N."/>
            <person name="Miskei M."/>
            <person name="Molnar A.P."/>
            <person name="Mule G."/>
            <person name="Ngan C.Y."/>
            <person name="Orejas M."/>
            <person name="Orosz E."/>
            <person name="Ouedraogo J.P."/>
            <person name="Overkamp K.M."/>
            <person name="Park H.-S."/>
            <person name="Perrone G."/>
            <person name="Piumi F."/>
            <person name="Punt P.J."/>
            <person name="Ram A.F."/>
            <person name="Ramon A."/>
            <person name="Rauscher S."/>
            <person name="Record E."/>
            <person name="Riano-Pachon D.M."/>
            <person name="Robert V."/>
            <person name="Roehrig J."/>
            <person name="Ruller R."/>
            <person name="Salamov A."/>
            <person name="Salih N.S."/>
            <person name="Samson R.A."/>
            <person name="Sandor E."/>
            <person name="Sanguinetti M."/>
            <person name="Schuetze T."/>
            <person name="Sepcic K."/>
            <person name="Shelest E."/>
            <person name="Sherlock G."/>
            <person name="Sophianopoulou V."/>
            <person name="Squina F.M."/>
            <person name="Sun H."/>
            <person name="Susca A."/>
            <person name="Todd R.B."/>
            <person name="Tsang A."/>
            <person name="Unkles S.E."/>
            <person name="van de Wiele N."/>
            <person name="van Rossen-Uffink D."/>
            <person name="Oliveira J.V."/>
            <person name="Vesth T.C."/>
            <person name="Visser J."/>
            <person name="Yu J.-H."/>
            <person name="Zhou M."/>
            <person name="Andersen M.R."/>
            <person name="Archer D.B."/>
            <person name="Baker S.E."/>
            <person name="Benoit I."/>
            <person name="Brakhage A.A."/>
            <person name="Braus G.H."/>
            <person name="Fischer R."/>
            <person name="Frisvad J.C."/>
            <person name="Goldman G.H."/>
            <person name="Houbraken J."/>
            <person name="Oakley B."/>
            <person name="Pocsi I."/>
            <person name="Scazzocchio C."/>
            <person name="Seiboth B."/>
            <person name="vanKuyk P.A."/>
            <person name="Wortman J."/>
            <person name="Dyer P.S."/>
            <person name="Grigoriev I.V."/>
        </authorList>
    </citation>
    <scope>NUCLEOTIDE SEQUENCE [LARGE SCALE GENOMIC DNA]</scope>
    <source>
        <strain evidence="2">CBS 516.65</strain>
    </source>
</reference>
<evidence type="ECO:0000313" key="1">
    <source>
        <dbReference type="EMBL" id="OJJ86643.1"/>
    </source>
</evidence>
<dbReference type="Proteomes" id="UP000184300">
    <property type="component" value="Unassembled WGS sequence"/>
</dbReference>
<dbReference type="AlphaFoldDB" id="A0A1L9VRU8"/>
<dbReference type="GeneID" id="34456820"/>
<keyword evidence="2" id="KW-1185">Reference proteome</keyword>
<gene>
    <name evidence="1" type="ORF">ASPGLDRAFT_1254524</name>
</gene>
<dbReference type="RefSeq" id="XP_022403332.1">
    <property type="nucleotide sequence ID" value="XM_022540559.1"/>
</dbReference>
<sequence length="119" mass="12926">MGEWENGRMGEWENGRIVERSNGQDGHLNSQRHWSVAADGSGPVGNARSGSSMDIYVVFMVEGTLSPAVNALGNELAYGMYSVCMAFCTSTLQGGIHTYITYIPSMAFQIYVHSTAIEP</sequence>
<protein>
    <submittedName>
        <fullName evidence="1">Uncharacterized protein</fullName>
    </submittedName>
</protein>
<dbReference type="EMBL" id="KV878892">
    <property type="protein sequence ID" value="OJJ86643.1"/>
    <property type="molecule type" value="Genomic_DNA"/>
</dbReference>
<organism evidence="1 2">
    <name type="scientific">Aspergillus glaucus CBS 516.65</name>
    <dbReference type="NCBI Taxonomy" id="1160497"/>
    <lineage>
        <taxon>Eukaryota</taxon>
        <taxon>Fungi</taxon>
        <taxon>Dikarya</taxon>
        <taxon>Ascomycota</taxon>
        <taxon>Pezizomycotina</taxon>
        <taxon>Eurotiomycetes</taxon>
        <taxon>Eurotiomycetidae</taxon>
        <taxon>Eurotiales</taxon>
        <taxon>Aspergillaceae</taxon>
        <taxon>Aspergillus</taxon>
        <taxon>Aspergillus subgen. Aspergillus</taxon>
    </lineage>
</organism>